<evidence type="ECO:0000313" key="2">
    <source>
        <dbReference type="EMBL" id="SZF04416.1"/>
    </source>
</evidence>
<sequence>MVSMRHWLSVVQDKASANAAARTMEYMKQRFIQPIFLPANSPDINPIEAFWNRMKDYIQRHRPNLGGGK</sequence>
<gene>
    <name evidence="2" type="ORF">BLGHR1_15212</name>
</gene>
<dbReference type="AlphaFoldDB" id="A0A383UXE5"/>
<organism evidence="2 3">
    <name type="scientific">Blumeria hordei</name>
    <name type="common">Barley powdery mildew</name>
    <name type="synonym">Blumeria graminis f. sp. hordei</name>
    <dbReference type="NCBI Taxonomy" id="2867405"/>
    <lineage>
        <taxon>Eukaryota</taxon>
        <taxon>Fungi</taxon>
        <taxon>Dikarya</taxon>
        <taxon>Ascomycota</taxon>
        <taxon>Pezizomycotina</taxon>
        <taxon>Leotiomycetes</taxon>
        <taxon>Erysiphales</taxon>
        <taxon>Erysiphaceae</taxon>
        <taxon>Blumeria</taxon>
    </lineage>
</organism>
<reference evidence="2 3" key="1">
    <citation type="submission" date="2017-11" db="EMBL/GenBank/DDBJ databases">
        <authorList>
            <person name="Kracher B."/>
        </authorList>
    </citation>
    <scope>NUCLEOTIDE SEQUENCE [LARGE SCALE GENOMIC DNA]</scope>
    <source>
        <strain evidence="2 3">RACE1</strain>
    </source>
</reference>
<dbReference type="GO" id="GO:0003676">
    <property type="term" value="F:nucleic acid binding"/>
    <property type="evidence" value="ECO:0007669"/>
    <property type="project" value="InterPro"/>
</dbReference>
<accession>A0A383UXE5</accession>
<dbReference type="Pfam" id="PF13358">
    <property type="entry name" value="DDE_3"/>
    <property type="match status" value="1"/>
</dbReference>
<proteinExistence type="predicted"/>
<dbReference type="VEuPathDB" id="FungiDB:BLGHR1_15212"/>
<protein>
    <recommendedName>
        <fullName evidence="1">Tc1-like transposase DDE domain-containing protein</fullName>
    </recommendedName>
</protein>
<evidence type="ECO:0000313" key="3">
    <source>
        <dbReference type="Proteomes" id="UP000275772"/>
    </source>
</evidence>
<dbReference type="Proteomes" id="UP000275772">
    <property type="component" value="Unassembled WGS sequence"/>
</dbReference>
<name>A0A383UXE5_BLUHO</name>
<dbReference type="InterPro" id="IPR036397">
    <property type="entry name" value="RNaseH_sf"/>
</dbReference>
<dbReference type="InterPro" id="IPR038717">
    <property type="entry name" value="Tc1-like_DDE_dom"/>
</dbReference>
<dbReference type="EMBL" id="UNSH01000067">
    <property type="protein sequence ID" value="SZF04416.1"/>
    <property type="molecule type" value="Genomic_DNA"/>
</dbReference>
<feature type="domain" description="Tc1-like transposase DDE" evidence="1">
    <location>
        <begin position="10"/>
        <end position="62"/>
    </location>
</feature>
<evidence type="ECO:0000259" key="1">
    <source>
        <dbReference type="Pfam" id="PF13358"/>
    </source>
</evidence>
<dbReference type="Gene3D" id="3.30.420.10">
    <property type="entry name" value="Ribonuclease H-like superfamily/Ribonuclease H"/>
    <property type="match status" value="1"/>
</dbReference>